<proteinExistence type="predicted"/>
<dbReference type="AlphaFoldDB" id="A0A195EY58"/>
<name>A0A195EY58_9HYME</name>
<sequence>MATYCARKISFPSAKAISKDNAPGDDEIEFTKTQSCDHDTIEVINDRQNNPFADSPRVEQYRAPVKQREFLRPHSQHAFRERLLCLPERTLPSCLPASTGQERARSLYSLFPPRLSAESAYGCWEFLSLGEIEEAFRSDLHEGEEGVLLNEDAIIRLHQRFLL</sequence>
<dbReference type="EMBL" id="KQ981931">
    <property type="protein sequence ID" value="KYN32819.1"/>
    <property type="molecule type" value="Genomic_DNA"/>
</dbReference>
<reference evidence="1 2" key="1">
    <citation type="submission" date="2016-03" db="EMBL/GenBank/DDBJ databases">
        <title>Trachymyrmex septentrionalis WGS genome.</title>
        <authorList>
            <person name="Nygaard S."/>
            <person name="Hu H."/>
            <person name="Boomsma J."/>
            <person name="Zhang G."/>
        </authorList>
    </citation>
    <scope>NUCLEOTIDE SEQUENCE [LARGE SCALE GENOMIC DNA]</scope>
    <source>
        <strain evidence="1">Tsep2-gDNA-1</strain>
        <tissue evidence="1">Whole body</tissue>
    </source>
</reference>
<protein>
    <submittedName>
        <fullName evidence="1">Uncharacterized protein</fullName>
    </submittedName>
</protein>
<evidence type="ECO:0000313" key="2">
    <source>
        <dbReference type="Proteomes" id="UP000078541"/>
    </source>
</evidence>
<accession>A0A195EY58</accession>
<gene>
    <name evidence="1" type="ORF">ALC56_12884</name>
</gene>
<evidence type="ECO:0000313" key="1">
    <source>
        <dbReference type="EMBL" id="KYN32819.1"/>
    </source>
</evidence>
<keyword evidence="2" id="KW-1185">Reference proteome</keyword>
<dbReference type="Proteomes" id="UP000078541">
    <property type="component" value="Unassembled WGS sequence"/>
</dbReference>
<organism evidence="1 2">
    <name type="scientific">Trachymyrmex septentrionalis</name>
    <dbReference type="NCBI Taxonomy" id="34720"/>
    <lineage>
        <taxon>Eukaryota</taxon>
        <taxon>Metazoa</taxon>
        <taxon>Ecdysozoa</taxon>
        <taxon>Arthropoda</taxon>
        <taxon>Hexapoda</taxon>
        <taxon>Insecta</taxon>
        <taxon>Pterygota</taxon>
        <taxon>Neoptera</taxon>
        <taxon>Endopterygota</taxon>
        <taxon>Hymenoptera</taxon>
        <taxon>Apocrita</taxon>
        <taxon>Aculeata</taxon>
        <taxon>Formicoidea</taxon>
        <taxon>Formicidae</taxon>
        <taxon>Myrmicinae</taxon>
        <taxon>Trachymyrmex</taxon>
    </lineage>
</organism>